<dbReference type="EMBL" id="JACIBX010000008">
    <property type="protein sequence ID" value="MBB3712646.1"/>
    <property type="molecule type" value="Genomic_DNA"/>
</dbReference>
<keyword evidence="2" id="KW-1185">Reference proteome</keyword>
<evidence type="ECO:0008006" key="3">
    <source>
        <dbReference type="Google" id="ProtNLM"/>
    </source>
</evidence>
<dbReference type="Proteomes" id="UP000576152">
    <property type="component" value="Unassembled WGS sequence"/>
</dbReference>
<evidence type="ECO:0000313" key="2">
    <source>
        <dbReference type="Proteomes" id="UP000576152"/>
    </source>
</evidence>
<protein>
    <recommendedName>
        <fullName evidence="3">Antitoxin Xre/MbcA/ParS-like toxin-binding domain-containing protein</fullName>
    </recommendedName>
</protein>
<accession>A0ABR6HQD2</accession>
<name>A0ABR6HQD2_9RHOB</name>
<gene>
    <name evidence="1" type="ORF">FHS00_002241</name>
</gene>
<proteinExistence type="predicted"/>
<comment type="caution">
    <text evidence="1">The sequence shown here is derived from an EMBL/GenBank/DDBJ whole genome shotgun (WGS) entry which is preliminary data.</text>
</comment>
<reference evidence="1 2" key="1">
    <citation type="submission" date="2020-08" db="EMBL/GenBank/DDBJ databases">
        <title>Genomic Encyclopedia of Type Strains, Phase III (KMG-III): the genomes of soil and plant-associated and newly described type strains.</title>
        <authorList>
            <person name="Whitman W."/>
        </authorList>
    </citation>
    <scope>NUCLEOTIDE SEQUENCE [LARGE SCALE GENOMIC DNA]</scope>
    <source>
        <strain evidence="1 2">CECT 8572</strain>
    </source>
</reference>
<organism evidence="1 2">
    <name type="scientific">Limimaricola variabilis</name>
    <dbReference type="NCBI Taxonomy" id="1492771"/>
    <lineage>
        <taxon>Bacteria</taxon>
        <taxon>Pseudomonadati</taxon>
        <taxon>Pseudomonadota</taxon>
        <taxon>Alphaproteobacteria</taxon>
        <taxon>Rhodobacterales</taxon>
        <taxon>Paracoccaceae</taxon>
        <taxon>Limimaricola</taxon>
    </lineage>
</organism>
<dbReference type="RefSeq" id="WP_183473256.1">
    <property type="nucleotide sequence ID" value="NZ_JACIBX010000008.1"/>
</dbReference>
<sequence length="131" mass="14181">MEAAMVEDADGLEMVDAAGVAHRLRRWVPLGGRLAQSWSEAGRIVGCREGQRILYPLCQFDTEGLPLPQMHEVIAALRPWLSETEIVAWLGTPCPDLSGSRPAECLTTLPDAVLHAARRAADPARVVTAAE</sequence>
<evidence type="ECO:0000313" key="1">
    <source>
        <dbReference type="EMBL" id="MBB3712646.1"/>
    </source>
</evidence>